<evidence type="ECO:0000259" key="4">
    <source>
        <dbReference type="PROSITE" id="PS51186"/>
    </source>
</evidence>
<dbReference type="PANTHER" id="PTHR43420">
    <property type="entry name" value="ACETYLTRANSFERASE"/>
    <property type="match status" value="1"/>
</dbReference>
<dbReference type="Gene3D" id="3.40.630.30">
    <property type="match status" value="2"/>
</dbReference>
<gene>
    <name evidence="5" type="ORF">I2501_11390</name>
</gene>
<name>A0A931FCM6_9ACTN</name>
<dbReference type="PROSITE" id="PS51186">
    <property type="entry name" value="GNAT"/>
    <property type="match status" value="2"/>
</dbReference>
<keyword evidence="1" id="KW-0808">Transferase</keyword>
<dbReference type="InterPro" id="IPR050680">
    <property type="entry name" value="YpeA/RimI_acetyltransf"/>
</dbReference>
<dbReference type="Proteomes" id="UP000657385">
    <property type="component" value="Unassembled WGS sequence"/>
</dbReference>
<feature type="domain" description="N-acetyltransferase" evidence="4">
    <location>
        <begin position="127"/>
        <end position="278"/>
    </location>
</feature>
<dbReference type="InterPro" id="IPR000182">
    <property type="entry name" value="GNAT_dom"/>
</dbReference>
<accession>A0A931FCM6</accession>
<keyword evidence="2" id="KW-0012">Acyltransferase</keyword>
<dbReference type="RefSeq" id="WP_196193796.1">
    <property type="nucleotide sequence ID" value="NZ_JADPRT010000004.1"/>
</dbReference>
<evidence type="ECO:0000256" key="2">
    <source>
        <dbReference type="ARBA" id="ARBA00023315"/>
    </source>
</evidence>
<evidence type="ECO:0000256" key="3">
    <source>
        <dbReference type="SAM" id="MobiDB-lite"/>
    </source>
</evidence>
<organism evidence="5 6">
    <name type="scientific">Streptacidiphilus fuscans</name>
    <dbReference type="NCBI Taxonomy" id="2789292"/>
    <lineage>
        <taxon>Bacteria</taxon>
        <taxon>Bacillati</taxon>
        <taxon>Actinomycetota</taxon>
        <taxon>Actinomycetes</taxon>
        <taxon>Kitasatosporales</taxon>
        <taxon>Streptomycetaceae</taxon>
        <taxon>Streptacidiphilus</taxon>
    </lineage>
</organism>
<evidence type="ECO:0000313" key="6">
    <source>
        <dbReference type="Proteomes" id="UP000657385"/>
    </source>
</evidence>
<dbReference type="CDD" id="cd04301">
    <property type="entry name" value="NAT_SF"/>
    <property type="match status" value="2"/>
</dbReference>
<reference evidence="5" key="1">
    <citation type="submission" date="2020-11" db="EMBL/GenBank/DDBJ databases">
        <title>Isolation and identification of active actinomycetes.</title>
        <authorList>
            <person name="Yu B."/>
        </authorList>
    </citation>
    <scope>NUCLEOTIDE SEQUENCE</scope>
    <source>
        <strain evidence="5">NEAU-YB345</strain>
    </source>
</reference>
<dbReference type="AlphaFoldDB" id="A0A931FCM6"/>
<dbReference type="Pfam" id="PF00583">
    <property type="entry name" value="Acetyltransf_1"/>
    <property type="match status" value="2"/>
</dbReference>
<feature type="region of interest" description="Disordered" evidence="3">
    <location>
        <begin position="1"/>
        <end position="20"/>
    </location>
</feature>
<comment type="caution">
    <text evidence="5">The sequence shown here is derived from an EMBL/GenBank/DDBJ whole genome shotgun (WGS) entry which is preliminary data.</text>
</comment>
<dbReference type="GO" id="GO:0016747">
    <property type="term" value="F:acyltransferase activity, transferring groups other than amino-acyl groups"/>
    <property type="evidence" value="ECO:0007669"/>
    <property type="project" value="InterPro"/>
</dbReference>
<evidence type="ECO:0000256" key="1">
    <source>
        <dbReference type="ARBA" id="ARBA00022679"/>
    </source>
</evidence>
<proteinExistence type="predicted"/>
<keyword evidence="6" id="KW-1185">Reference proteome</keyword>
<feature type="domain" description="N-acetyltransferase" evidence="4">
    <location>
        <begin position="1"/>
        <end position="126"/>
    </location>
</feature>
<dbReference type="EMBL" id="JADPRT010000004">
    <property type="protein sequence ID" value="MBF9068628.1"/>
    <property type="molecule type" value="Genomic_DNA"/>
</dbReference>
<dbReference type="SUPFAM" id="SSF55729">
    <property type="entry name" value="Acyl-CoA N-acyltransferases (Nat)"/>
    <property type="match status" value="2"/>
</dbReference>
<protein>
    <submittedName>
        <fullName evidence="5">GNAT family N-acetyltransferase</fullName>
    </submittedName>
</protein>
<dbReference type="InterPro" id="IPR016181">
    <property type="entry name" value="Acyl_CoA_acyltransferase"/>
</dbReference>
<evidence type="ECO:0000313" key="5">
    <source>
        <dbReference type="EMBL" id="MBF9068628.1"/>
    </source>
</evidence>
<sequence>MTTTLRPTGPETRSPLGGRGRDYAICVNGRSVGGVGLRVAPGDVGVLINLAVDEPDRGRGRGTIAVLAAEEILRSWGCRRAELSVLPERSPQPERAIRWIAGLGYVPAARNMVKQLPDTAPQLPAGTVGRAMTAEEYPVWLAEESAGYVALLVGAGMTPDEARAKSAADHAAMLGRGLDTPDTVISRLTVDGVPVGALWINTSETDRRPPWVYDVLVDEAYRGRGHGRSLMLLAEGLTLAAGQHRLGLNVHAGNTPAERLYESLGYRTTRWVLGKPLL</sequence>